<keyword evidence="7" id="KW-0560">Oxidoreductase</keyword>
<dbReference type="InterPro" id="IPR017896">
    <property type="entry name" value="4Fe4S_Fe-S-bd"/>
</dbReference>
<feature type="domain" description="4Fe-4S ferredoxin-type" evidence="13">
    <location>
        <begin position="412"/>
        <end position="442"/>
    </location>
</feature>
<evidence type="ECO:0000256" key="9">
    <source>
        <dbReference type="ARBA" id="ARBA00023014"/>
    </source>
</evidence>
<reference evidence="15" key="1">
    <citation type="submission" date="2020-05" db="EMBL/GenBank/DDBJ databases">
        <authorList>
            <person name="Chiriac C."/>
            <person name="Salcher M."/>
            <person name="Ghai R."/>
            <person name="Kavagutti S V."/>
        </authorList>
    </citation>
    <scope>NUCLEOTIDE SEQUENCE</scope>
</reference>
<feature type="compositionally biased region" description="Polar residues" evidence="11">
    <location>
        <begin position="1"/>
        <end position="10"/>
    </location>
</feature>
<accession>A0A6J6UJL2</accession>
<evidence type="ECO:0000256" key="4">
    <source>
        <dbReference type="ARBA" id="ARBA00022692"/>
    </source>
</evidence>
<dbReference type="EMBL" id="CAFBQH010000049">
    <property type="protein sequence ID" value="CAB5050208.1"/>
    <property type="molecule type" value="Genomic_DNA"/>
</dbReference>
<evidence type="ECO:0000313" key="14">
    <source>
        <dbReference type="EMBL" id="CAB4672146.1"/>
    </source>
</evidence>
<evidence type="ECO:0000256" key="7">
    <source>
        <dbReference type="ARBA" id="ARBA00023002"/>
    </source>
</evidence>
<dbReference type="GO" id="GO:0046872">
    <property type="term" value="F:metal ion binding"/>
    <property type="evidence" value="ECO:0007669"/>
    <property type="project" value="UniProtKB-KW"/>
</dbReference>
<feature type="domain" description="4Fe-4S ferredoxin-type" evidence="13">
    <location>
        <begin position="343"/>
        <end position="372"/>
    </location>
</feature>
<evidence type="ECO:0000256" key="3">
    <source>
        <dbReference type="ARBA" id="ARBA00022485"/>
    </source>
</evidence>
<dbReference type="PANTHER" id="PTHR43255">
    <property type="entry name" value="IRON-SULFUR-BINDING OXIDOREDUCTASE FADF-RELATED-RELATED"/>
    <property type="match status" value="1"/>
</dbReference>
<feature type="region of interest" description="Disordered" evidence="11">
    <location>
        <begin position="1"/>
        <end position="20"/>
    </location>
</feature>
<evidence type="ECO:0000256" key="12">
    <source>
        <dbReference type="SAM" id="Phobius"/>
    </source>
</evidence>
<feature type="transmembrane region" description="Helical" evidence="12">
    <location>
        <begin position="216"/>
        <end position="238"/>
    </location>
</feature>
<dbReference type="PROSITE" id="PS51379">
    <property type="entry name" value="4FE4S_FER_2"/>
    <property type="match status" value="2"/>
</dbReference>
<dbReference type="InterPro" id="IPR023234">
    <property type="entry name" value="NarG-like_domain"/>
</dbReference>
<dbReference type="GO" id="GO:0005886">
    <property type="term" value="C:plasma membrane"/>
    <property type="evidence" value="ECO:0007669"/>
    <property type="project" value="UniProtKB-SubCell"/>
</dbReference>
<dbReference type="EMBL" id="CAEZXA010000036">
    <property type="protein sequence ID" value="CAB4672146.1"/>
    <property type="molecule type" value="Genomic_DNA"/>
</dbReference>
<dbReference type="PANTHER" id="PTHR43255:SF1">
    <property type="entry name" value="IRON-SULFUR-BINDING OXIDOREDUCTASE FADF-RELATED"/>
    <property type="match status" value="1"/>
</dbReference>
<keyword evidence="4 12" id="KW-0812">Transmembrane</keyword>
<comment type="subcellular location">
    <subcellularLocation>
        <location evidence="1">Cell membrane</location>
        <topology evidence="1">Multi-pass membrane protein</topology>
    </subcellularLocation>
</comment>
<evidence type="ECO:0000256" key="8">
    <source>
        <dbReference type="ARBA" id="ARBA00023004"/>
    </source>
</evidence>
<evidence type="ECO:0000313" key="16">
    <source>
        <dbReference type="EMBL" id="CAB5050208.1"/>
    </source>
</evidence>
<proteinExistence type="predicted"/>
<keyword evidence="5" id="KW-0479">Metal-binding</keyword>
<keyword evidence="8" id="KW-0408">Iron</keyword>
<organism evidence="15">
    <name type="scientific">freshwater metagenome</name>
    <dbReference type="NCBI Taxonomy" id="449393"/>
    <lineage>
        <taxon>unclassified sequences</taxon>
        <taxon>metagenomes</taxon>
        <taxon>ecological metagenomes</taxon>
    </lineage>
</organism>
<keyword evidence="9" id="KW-0411">Iron-sulfur</keyword>
<dbReference type="InterPro" id="IPR004017">
    <property type="entry name" value="Cys_rich_dom"/>
</dbReference>
<dbReference type="InterPro" id="IPR017900">
    <property type="entry name" value="4Fe4S_Fe_S_CS"/>
</dbReference>
<dbReference type="AlphaFoldDB" id="A0A6J6UJL2"/>
<evidence type="ECO:0000259" key="13">
    <source>
        <dbReference type="PROSITE" id="PS51379"/>
    </source>
</evidence>
<dbReference type="GO" id="GO:0016491">
    <property type="term" value="F:oxidoreductase activity"/>
    <property type="evidence" value="ECO:0007669"/>
    <property type="project" value="UniProtKB-KW"/>
</dbReference>
<keyword evidence="3" id="KW-0004">4Fe-4S</keyword>
<gene>
    <name evidence="14" type="ORF">UFOPK2334_00584</name>
    <name evidence="15" type="ORF">UFOPK2870_00589</name>
    <name evidence="16" type="ORF">UFOPK4293_00907</name>
</gene>
<dbReference type="Pfam" id="PF02754">
    <property type="entry name" value="CCG"/>
    <property type="match status" value="2"/>
</dbReference>
<feature type="transmembrane region" description="Helical" evidence="12">
    <location>
        <begin position="29"/>
        <end position="51"/>
    </location>
</feature>
<dbReference type="Pfam" id="PF02665">
    <property type="entry name" value="Nitrate_red_gam"/>
    <property type="match status" value="1"/>
</dbReference>
<feature type="transmembrane region" description="Helical" evidence="12">
    <location>
        <begin position="135"/>
        <end position="155"/>
    </location>
</feature>
<keyword evidence="10 12" id="KW-0472">Membrane</keyword>
<dbReference type="InterPro" id="IPR036197">
    <property type="entry name" value="NarG-like_sf"/>
</dbReference>
<feature type="transmembrane region" description="Helical" evidence="12">
    <location>
        <begin position="276"/>
        <end position="297"/>
    </location>
</feature>
<keyword evidence="2" id="KW-1003">Cell membrane</keyword>
<dbReference type="SUPFAM" id="SSF46548">
    <property type="entry name" value="alpha-helical ferredoxin"/>
    <property type="match status" value="1"/>
</dbReference>
<dbReference type="SUPFAM" id="SSF103501">
    <property type="entry name" value="Respiratory nitrate reductase 1 gamma chain"/>
    <property type="match status" value="1"/>
</dbReference>
<evidence type="ECO:0000256" key="1">
    <source>
        <dbReference type="ARBA" id="ARBA00004651"/>
    </source>
</evidence>
<dbReference type="Gene3D" id="1.10.1060.10">
    <property type="entry name" value="Alpha-helical ferredoxin"/>
    <property type="match status" value="1"/>
</dbReference>
<evidence type="ECO:0000256" key="10">
    <source>
        <dbReference type="ARBA" id="ARBA00023136"/>
    </source>
</evidence>
<evidence type="ECO:0000256" key="6">
    <source>
        <dbReference type="ARBA" id="ARBA00022989"/>
    </source>
</evidence>
<dbReference type="InterPro" id="IPR051460">
    <property type="entry name" value="HdrC_iron-sulfur_subunit"/>
</dbReference>
<feature type="transmembrane region" description="Helical" evidence="12">
    <location>
        <begin position="71"/>
        <end position="91"/>
    </location>
</feature>
<keyword evidence="6 12" id="KW-1133">Transmembrane helix</keyword>
<evidence type="ECO:0000256" key="2">
    <source>
        <dbReference type="ARBA" id="ARBA00022475"/>
    </source>
</evidence>
<dbReference type="Pfam" id="PF13183">
    <property type="entry name" value="Fer4_8"/>
    <property type="match status" value="1"/>
</dbReference>
<feature type="transmembrane region" description="Helical" evidence="12">
    <location>
        <begin position="175"/>
        <end position="196"/>
    </location>
</feature>
<protein>
    <submittedName>
        <fullName evidence="15">Unannotated protein</fullName>
    </submittedName>
</protein>
<dbReference type="EMBL" id="CAEZZL010000033">
    <property type="protein sequence ID" value="CAB4760050.1"/>
    <property type="molecule type" value="Genomic_DNA"/>
</dbReference>
<evidence type="ECO:0000313" key="15">
    <source>
        <dbReference type="EMBL" id="CAB4760050.1"/>
    </source>
</evidence>
<dbReference type="PROSITE" id="PS00198">
    <property type="entry name" value="4FE4S_FER_1"/>
    <property type="match status" value="2"/>
</dbReference>
<name>A0A6J6UJL2_9ZZZZ</name>
<dbReference type="InterPro" id="IPR009051">
    <property type="entry name" value="Helical_ferredxn"/>
</dbReference>
<sequence length="762" mass="84477">MPTSVVSDMSTHAAPPAEKTPKRFRPYQLSIAIGVGMGTFTLFSGIIPQFTKWHGTSEMSREVFEGIPGPLQAAFYTILPAMLIWGSFKFADRMRNWERGAPDRRRTTPKNAKRRLADYRAGVYMRTLLRDSAAGLMHSMMYFGFLILLGVTTVLEVDHQLPESLKFLHGGVYQGYVMVGDFAGLMFTIGVVWAIIRRYVQRPYRIRIKTKAEHGIILGCMLLIGLSGFGAEMFRIAVSTAEGKNMAFESWSFIGYPLSQLVDGASLHALENWHQAMWVSHVIAFIGFLALLPLTMLRHIFTSPLNMYLKDRDRPKGAMRAMPNLTETSLETFGAAVVEDFTWKQLLDTDSCTMCGRCTSVCPAHATGKPLDPREIVLKTGEIMAATAAHGSVTPPLSIDSEIKIGANSLFERITAEEVWSCTTCRACDEICPVNIEILDKILDMRRYLSLMESNFPAELGNAYRAMENQGNPWGMNQDDRADWAKDLNVDVVDPGAAFNHEYLYWVGCAGSFDDKNKKVTQAMAKLLERADIDVAILGPSEMCTGDSARRSGNEYLFQMLALPNIEMLNGMGVKKIITQCPHCFNTLKNEYPQLGGNYEVIHHSEFLEHLIDTGKLDIRNASLEDRITYHDSCYLGRHNDVYMAPRKIVGSIKGVQIVEMPRNGTQGMCCGAGGARMWMEESIGTKVNDERAQEAISTGASRVATACPFCYIMLDDGVKAAGKEESDVKVADIAIHLLDALENGERNLANQNAPLAGSVGE</sequence>
<dbReference type="GO" id="GO:0051539">
    <property type="term" value="F:4 iron, 4 sulfur cluster binding"/>
    <property type="evidence" value="ECO:0007669"/>
    <property type="project" value="UniProtKB-KW"/>
</dbReference>
<evidence type="ECO:0000256" key="11">
    <source>
        <dbReference type="SAM" id="MobiDB-lite"/>
    </source>
</evidence>
<evidence type="ECO:0000256" key="5">
    <source>
        <dbReference type="ARBA" id="ARBA00022723"/>
    </source>
</evidence>
<dbReference type="Gene3D" id="1.20.950.20">
    <property type="entry name" value="Transmembrane di-heme cytochromes, Chain C"/>
    <property type="match status" value="1"/>
</dbReference>